<dbReference type="PROSITE" id="PS51257">
    <property type="entry name" value="PROKAR_LIPOPROTEIN"/>
    <property type="match status" value="1"/>
</dbReference>
<organism evidence="1 2">
    <name type="scientific">Porphyromonas levii</name>
    <dbReference type="NCBI Taxonomy" id="28114"/>
    <lineage>
        <taxon>Bacteria</taxon>
        <taxon>Pseudomonadati</taxon>
        <taxon>Bacteroidota</taxon>
        <taxon>Bacteroidia</taxon>
        <taxon>Bacteroidales</taxon>
        <taxon>Porphyromonadaceae</taxon>
        <taxon>Porphyromonas</taxon>
    </lineage>
</organism>
<dbReference type="STRING" id="1122973.GCA_000379925_02007"/>
<reference evidence="1 2" key="1">
    <citation type="submission" date="2019-03" db="EMBL/GenBank/DDBJ databases">
        <title>Porphyromonas levii Isolated from the Uterus of Dairy Cows.</title>
        <authorList>
            <person name="Francis A.M."/>
        </authorList>
    </citation>
    <scope>NUCLEOTIDE SEQUENCE [LARGE SCALE GENOMIC DNA]</scope>
    <source>
        <strain evidence="1 2">AF5678</strain>
    </source>
</reference>
<gene>
    <name evidence="1" type="ORF">E4P47_08250</name>
</gene>
<dbReference type="EMBL" id="SPNC01000150">
    <property type="protein sequence ID" value="TFH94275.1"/>
    <property type="molecule type" value="Genomic_DNA"/>
</dbReference>
<comment type="caution">
    <text evidence="1">The sequence shown here is derived from an EMBL/GenBank/DDBJ whole genome shotgun (WGS) entry which is preliminary data.</text>
</comment>
<evidence type="ECO:0000313" key="2">
    <source>
        <dbReference type="Proteomes" id="UP000297225"/>
    </source>
</evidence>
<proteinExistence type="predicted"/>
<protein>
    <submittedName>
        <fullName evidence="1">Uncharacterized protein</fullName>
    </submittedName>
</protein>
<dbReference type="RefSeq" id="WP_134848824.1">
    <property type="nucleotide sequence ID" value="NZ_CP197400.1"/>
</dbReference>
<dbReference type="AlphaFoldDB" id="A0A4Y8WPK7"/>
<accession>A0A4Y8WPK7</accession>
<dbReference type="Proteomes" id="UP000297225">
    <property type="component" value="Unassembled WGS sequence"/>
</dbReference>
<name>A0A4Y8WPK7_9PORP</name>
<keyword evidence="2" id="KW-1185">Reference proteome</keyword>
<dbReference type="OrthoDB" id="9949022at2"/>
<sequence length="574" mass="66210">MTKTNFTLFSVLLCLLASCQKEVDYPEGLSTQPTQVNRTIASLRASSNVLGEDGIHFSVWDAESKDSLLITKVPKKGDVWLLGEKFVVDRPSYVSAVYPSSSLRVNEAVLITEQEQTPVYYSYVDLKTSDSKSLTLNFKLAQAKINIHFDLSSFPSSSQVSSIRFVPRYSYGWLNLKEGVFNRMNTKEYESPSIERAINKTVKELVSGSKTFDFEYYMMPQEDTDLAVFLTIDGIEHYSSIKFKKVRSNTEYNVNVDMFNRKEIIFVPEEAKRKGMDLPIPQIEEIFFTDYEFTTTHEYLKNLSNNSGVVFQFWLDSRIDYEEELEYRLLIRDVDGKVVSQSPIYSGVSIKPFHYDGFMIPFYLSVPKPGKYQYQLLLKGRKNVWYEPNQKYDDNVEDKFFEVHPRQDVFVSAFNITETSGKTHSVSVNSLKYNTEYKSAWILNNYSSTEQKVMIRVYNRRQPYETHSKIKLDETSTWLDQVGEATITIPPMTAHRVEVPYTITKRHPRVNRFLPYICATITYHSPNNHGLQLGKEYPLLADGDILYRRAYEAKNPSPFVGGSLVNNVGHIDVE</sequence>
<evidence type="ECO:0000313" key="1">
    <source>
        <dbReference type="EMBL" id="TFH94275.1"/>
    </source>
</evidence>